<comment type="caution">
    <text evidence="1">The sequence shown here is derived from an EMBL/GenBank/DDBJ whole genome shotgun (WGS) entry which is preliminary data.</text>
</comment>
<proteinExistence type="predicted"/>
<sequence length="367" mass="36926">MDATAGPYGPDRPEVRLSDPGEVAAALPHLLGFHPRESVVLIGLGGPSGGRVGLTVRGDLPPPGHVAALAGQLVESLCTDGPAAALLTVVSEAPDEPETGVGGAPGTGLPHRPVVGALLRALTEAGVPLCDALLVRGGRWWSYDCPHPCCRPGAGTPLPGGVSELAAAAVATGQVVAADRSELAGRIAAPPGSRAGIWAACLRVAGARAARIGAVGGAVVAEESWPAVQRALARCRPGPAGGGGAGLDDEELAVVLWALRDTRVRDRALPIALGADAAAAENLWTECTRRAPVPLDAAPATLLAVSAWLRGDGAMAGVALDRALDSDPGLELARLLRRGLAACVTPSDLRALIEQAAVAAEPTRRPA</sequence>
<name>A0A5S5D5X1_9ACTN</name>
<dbReference type="RefSeq" id="WP_166531424.1">
    <property type="nucleotide sequence ID" value="NZ_VNHW01000001.1"/>
</dbReference>
<gene>
    <name evidence="1" type="ORF">BD833_101396</name>
</gene>
<keyword evidence="2" id="KW-1185">Reference proteome</keyword>
<reference evidence="1 2" key="1">
    <citation type="submission" date="2019-07" db="EMBL/GenBank/DDBJ databases">
        <title>Genomic Encyclopedia of Archaeal and Bacterial Type Strains, Phase II (KMG-II): from individual species to whole genera.</title>
        <authorList>
            <person name="Goeker M."/>
        </authorList>
    </citation>
    <scope>NUCLEOTIDE SEQUENCE [LARGE SCALE GENOMIC DNA]</scope>
    <source>
        <strain evidence="1 2">DSM 46842</strain>
    </source>
</reference>
<dbReference type="Pfam" id="PF13830">
    <property type="entry name" value="DUF4192"/>
    <property type="match status" value="1"/>
</dbReference>
<dbReference type="EMBL" id="VNHW01000001">
    <property type="protein sequence ID" value="TYP90678.1"/>
    <property type="molecule type" value="Genomic_DNA"/>
</dbReference>
<organism evidence="1 2">
    <name type="scientific">Blastococcus xanthinilyticus</name>
    <dbReference type="NCBI Taxonomy" id="1564164"/>
    <lineage>
        <taxon>Bacteria</taxon>
        <taxon>Bacillati</taxon>
        <taxon>Actinomycetota</taxon>
        <taxon>Actinomycetes</taxon>
        <taxon>Geodermatophilales</taxon>
        <taxon>Geodermatophilaceae</taxon>
        <taxon>Blastococcus</taxon>
    </lineage>
</organism>
<evidence type="ECO:0000313" key="1">
    <source>
        <dbReference type="EMBL" id="TYP90678.1"/>
    </source>
</evidence>
<dbReference type="Proteomes" id="UP000322499">
    <property type="component" value="Unassembled WGS sequence"/>
</dbReference>
<accession>A0A5S5D5X1</accession>
<evidence type="ECO:0000313" key="2">
    <source>
        <dbReference type="Proteomes" id="UP000322499"/>
    </source>
</evidence>
<protein>
    <submittedName>
        <fullName evidence="1">Uncharacterized protein DUF4192</fullName>
    </submittedName>
</protein>
<dbReference type="InterPro" id="IPR025447">
    <property type="entry name" value="DUF4192"/>
</dbReference>
<dbReference type="AlphaFoldDB" id="A0A5S5D5X1"/>